<gene>
    <name evidence="3" type="ORF">RHGRI_029847</name>
</gene>
<reference evidence="3" key="1">
    <citation type="submission" date="2020-08" db="EMBL/GenBank/DDBJ databases">
        <title>Plant Genome Project.</title>
        <authorList>
            <person name="Zhang R.-G."/>
        </authorList>
    </citation>
    <scope>NUCLEOTIDE SEQUENCE</scope>
    <source>
        <strain evidence="3">WSP0</strain>
        <tissue evidence="3">Leaf</tissue>
    </source>
</reference>
<evidence type="ECO:0008006" key="5">
    <source>
        <dbReference type="Google" id="ProtNLM"/>
    </source>
</evidence>
<protein>
    <recommendedName>
        <fullName evidence="5">Chloroplast lumen common family protein</fullName>
    </recommendedName>
</protein>
<sequence length="361" mass="41138">MASSPSINTSSLLKTQPELPNPKSLKTTIHKTLKPSNPTHKQKPLSLNSTLKPTSQSHIPTNHFDLSPHHSQLPIPQTPTSRISPLVKFSTFCTEKIVVFLIGSFLFMGFLGTRPVVAVPAEKSSYSEKMEGKRETRDGKVEDEEMYVKLVEEDPRNVEAVKMVFHEKIRRGKSKEGLEYVKRLVDLQPGEVEWRLLEALCYEMMGELSEAKKLFKCILAERPLSVRALHGLAMVMHKNREGPAVFEMLNKALEVACHEKRVTVERNIRILIAQMHVVKGELEEGLRKLQVLVDENPRDFRPYLCQGIVFSLLNKKEEAEKQFDMYRSLVPEELPQKGFLDDVVLEAITSSQQQLEKELQS</sequence>
<dbReference type="InterPro" id="IPR011990">
    <property type="entry name" value="TPR-like_helical_dom_sf"/>
</dbReference>
<organism evidence="3 4">
    <name type="scientific">Rhododendron griersonianum</name>
    <dbReference type="NCBI Taxonomy" id="479676"/>
    <lineage>
        <taxon>Eukaryota</taxon>
        <taxon>Viridiplantae</taxon>
        <taxon>Streptophyta</taxon>
        <taxon>Embryophyta</taxon>
        <taxon>Tracheophyta</taxon>
        <taxon>Spermatophyta</taxon>
        <taxon>Magnoliopsida</taxon>
        <taxon>eudicotyledons</taxon>
        <taxon>Gunneridae</taxon>
        <taxon>Pentapetalae</taxon>
        <taxon>asterids</taxon>
        <taxon>Ericales</taxon>
        <taxon>Ericaceae</taxon>
        <taxon>Ericoideae</taxon>
        <taxon>Rhodoreae</taxon>
        <taxon>Rhododendron</taxon>
    </lineage>
</organism>
<feature type="compositionally biased region" description="Polar residues" evidence="1">
    <location>
        <begin position="34"/>
        <end position="60"/>
    </location>
</feature>
<keyword evidence="2" id="KW-0812">Transmembrane</keyword>
<keyword evidence="2" id="KW-1133">Transmembrane helix</keyword>
<dbReference type="AlphaFoldDB" id="A0AAV6IKR4"/>
<feature type="region of interest" description="Disordered" evidence="1">
    <location>
        <begin position="1"/>
        <end position="72"/>
    </location>
</feature>
<dbReference type="SUPFAM" id="SSF48452">
    <property type="entry name" value="TPR-like"/>
    <property type="match status" value="1"/>
</dbReference>
<keyword evidence="4" id="KW-1185">Reference proteome</keyword>
<dbReference type="EMBL" id="JACTNZ010000010">
    <property type="protein sequence ID" value="KAG5529286.1"/>
    <property type="molecule type" value="Genomic_DNA"/>
</dbReference>
<dbReference type="Proteomes" id="UP000823749">
    <property type="component" value="Chromosome 10"/>
</dbReference>
<dbReference type="PANTHER" id="PTHR36350:SF3">
    <property type="entry name" value="TRANSMEMBRANE PROTEIN"/>
    <property type="match status" value="1"/>
</dbReference>
<evidence type="ECO:0000256" key="1">
    <source>
        <dbReference type="SAM" id="MobiDB-lite"/>
    </source>
</evidence>
<feature type="compositionally biased region" description="Polar residues" evidence="1">
    <location>
        <begin position="1"/>
        <end position="14"/>
    </location>
</feature>
<feature type="transmembrane region" description="Helical" evidence="2">
    <location>
        <begin position="97"/>
        <end position="117"/>
    </location>
</feature>
<comment type="caution">
    <text evidence="3">The sequence shown here is derived from an EMBL/GenBank/DDBJ whole genome shotgun (WGS) entry which is preliminary data.</text>
</comment>
<accession>A0AAV6IKR4</accession>
<evidence type="ECO:0000313" key="3">
    <source>
        <dbReference type="EMBL" id="KAG5529286.1"/>
    </source>
</evidence>
<evidence type="ECO:0000256" key="2">
    <source>
        <dbReference type="SAM" id="Phobius"/>
    </source>
</evidence>
<evidence type="ECO:0000313" key="4">
    <source>
        <dbReference type="Proteomes" id="UP000823749"/>
    </source>
</evidence>
<keyword evidence="2" id="KW-0472">Membrane</keyword>
<proteinExistence type="predicted"/>
<dbReference type="Gene3D" id="1.25.40.10">
    <property type="entry name" value="Tetratricopeptide repeat domain"/>
    <property type="match status" value="1"/>
</dbReference>
<dbReference type="PANTHER" id="PTHR36350">
    <property type="entry name" value="TRANSMEMBRANE PROTEIN"/>
    <property type="match status" value="1"/>
</dbReference>
<name>A0AAV6IKR4_9ERIC</name>